<evidence type="ECO:0000313" key="6">
    <source>
        <dbReference type="EMBL" id="CAK4030605.1"/>
    </source>
</evidence>
<evidence type="ECO:0000313" key="7">
    <source>
        <dbReference type="Proteomes" id="UP001296104"/>
    </source>
</evidence>
<dbReference type="GO" id="GO:0006508">
    <property type="term" value="P:proteolysis"/>
    <property type="evidence" value="ECO:0007669"/>
    <property type="project" value="InterPro"/>
</dbReference>
<evidence type="ECO:0000256" key="2">
    <source>
        <dbReference type="SAM" id="MobiDB-lite"/>
    </source>
</evidence>
<dbReference type="PANTHER" id="PTHR47966">
    <property type="entry name" value="BETA-SITE APP-CLEAVING ENZYME, ISOFORM A-RELATED"/>
    <property type="match status" value="1"/>
</dbReference>
<gene>
    <name evidence="6" type="ORF">LECACI_7A005763</name>
</gene>
<sequence>MKSRAGFATALLTTTTTPLTCAFSIPSLSLLSRRAIEERATNSTTIPAAIEIGPSQYWDGDDGPWSSFPLQVGHAVQNIRVMVSTAASTIFTVGANGCPSIYPADCADQRGALFLPNESLTWIPNSIFNPGIEANLGLDLPSNVGFDTVTLGWQGSGGPSVSHSTVFNIYTPAYWLGLFGLNPQPTNFTTLNDPQPSFMQQLVSNNTIPSLSYGYTAGNQYRLDKVFGSLVLGGYDSNRFHPTKNVTIPFYSDVSRDLLVNVKSITTDHGSPSDLLPGGSISMYVDSTIAQIWLPLSACTAFEQAFGLTYDNTSEFYLVNSSLHDSLTASNPNVTFTVGASSGSTIDVVLPYGAFDLQVKFPNVMNPNTSYYFPLKRAANDTQYTLGRTFLQEAYIIADYDRANFTLAPCIWESAKVGTSSIKSILRANATSPGTGTGGSTTPTGAVAGGVVGGVVGAVALIGGILYFLRRRSQAEKKRLAEIEANNQAESETKTSQDSNSEGKPFISGPMGGELAGAEVHEMNAPFQAPLSEMDSPYKVDPNKHGYSEMEGGGEYFGLRKDGPAEVHGSTPIYEMAGSDVHEMPAPVPGRDVKF</sequence>
<dbReference type="AlphaFoldDB" id="A0AAI8Z196"/>
<dbReference type="GO" id="GO:0004190">
    <property type="term" value="F:aspartic-type endopeptidase activity"/>
    <property type="evidence" value="ECO:0007669"/>
    <property type="project" value="InterPro"/>
</dbReference>
<evidence type="ECO:0000259" key="5">
    <source>
        <dbReference type="PROSITE" id="PS51767"/>
    </source>
</evidence>
<proteinExistence type="inferred from homology"/>
<feature type="signal peptide" evidence="4">
    <location>
        <begin position="1"/>
        <end position="22"/>
    </location>
</feature>
<dbReference type="Proteomes" id="UP001296104">
    <property type="component" value="Unassembled WGS sequence"/>
</dbReference>
<evidence type="ECO:0000256" key="4">
    <source>
        <dbReference type="SAM" id="SignalP"/>
    </source>
</evidence>
<evidence type="ECO:0000256" key="3">
    <source>
        <dbReference type="SAM" id="Phobius"/>
    </source>
</evidence>
<feature type="region of interest" description="Disordered" evidence="2">
    <location>
        <begin position="576"/>
        <end position="595"/>
    </location>
</feature>
<dbReference type="GO" id="GO:0000324">
    <property type="term" value="C:fungal-type vacuole"/>
    <property type="evidence" value="ECO:0007669"/>
    <property type="project" value="TreeGrafter"/>
</dbReference>
<dbReference type="InterPro" id="IPR033121">
    <property type="entry name" value="PEPTIDASE_A1"/>
</dbReference>
<dbReference type="PANTHER" id="PTHR47966:SF51">
    <property type="entry name" value="BETA-SITE APP-CLEAVING ENZYME, ISOFORM A-RELATED"/>
    <property type="match status" value="1"/>
</dbReference>
<dbReference type="InterPro" id="IPR001461">
    <property type="entry name" value="Aspartic_peptidase_A1"/>
</dbReference>
<reference evidence="6" key="1">
    <citation type="submission" date="2023-11" db="EMBL/GenBank/DDBJ databases">
        <authorList>
            <person name="Alioto T."/>
            <person name="Alioto T."/>
            <person name="Gomez Garrido J."/>
        </authorList>
    </citation>
    <scope>NUCLEOTIDE SEQUENCE</scope>
</reference>
<keyword evidence="7" id="KW-1185">Reference proteome</keyword>
<keyword evidence="3" id="KW-0472">Membrane</keyword>
<dbReference type="Pfam" id="PF00026">
    <property type="entry name" value="Asp"/>
    <property type="match status" value="1"/>
</dbReference>
<accession>A0AAI8Z196</accession>
<feature type="compositionally biased region" description="Polar residues" evidence="2">
    <location>
        <begin position="485"/>
        <end position="502"/>
    </location>
</feature>
<name>A0AAI8Z196_9PEZI</name>
<dbReference type="InterPro" id="IPR021109">
    <property type="entry name" value="Peptidase_aspartic_dom_sf"/>
</dbReference>
<dbReference type="PROSITE" id="PS51767">
    <property type="entry name" value="PEPTIDASE_A1"/>
    <property type="match status" value="1"/>
</dbReference>
<comment type="caution">
    <text evidence="6">The sequence shown here is derived from an EMBL/GenBank/DDBJ whole genome shotgun (WGS) entry which is preliminary data.</text>
</comment>
<keyword evidence="4" id="KW-0732">Signal</keyword>
<keyword evidence="3" id="KW-1133">Transmembrane helix</keyword>
<dbReference type="EMBL" id="CAVMBE010000038">
    <property type="protein sequence ID" value="CAK4030605.1"/>
    <property type="molecule type" value="Genomic_DNA"/>
</dbReference>
<feature type="region of interest" description="Disordered" evidence="2">
    <location>
        <begin position="485"/>
        <end position="507"/>
    </location>
</feature>
<dbReference type="Gene3D" id="2.40.70.10">
    <property type="entry name" value="Acid Proteases"/>
    <property type="match status" value="2"/>
</dbReference>
<feature type="transmembrane region" description="Helical" evidence="3">
    <location>
        <begin position="447"/>
        <end position="469"/>
    </location>
</feature>
<protein>
    <recommendedName>
        <fullName evidence="5">Peptidase A1 domain-containing protein</fullName>
    </recommendedName>
</protein>
<dbReference type="CDD" id="cd05471">
    <property type="entry name" value="pepsin_like"/>
    <property type="match status" value="1"/>
</dbReference>
<evidence type="ECO:0000256" key="1">
    <source>
        <dbReference type="ARBA" id="ARBA00007447"/>
    </source>
</evidence>
<dbReference type="InterPro" id="IPR034164">
    <property type="entry name" value="Pepsin-like_dom"/>
</dbReference>
<keyword evidence="3" id="KW-0812">Transmembrane</keyword>
<dbReference type="SUPFAM" id="SSF50630">
    <property type="entry name" value="Acid proteases"/>
    <property type="match status" value="1"/>
</dbReference>
<feature type="domain" description="Peptidase A1" evidence="5">
    <location>
        <begin position="66"/>
        <end position="408"/>
    </location>
</feature>
<organism evidence="6 7">
    <name type="scientific">Lecanosticta acicola</name>
    <dbReference type="NCBI Taxonomy" id="111012"/>
    <lineage>
        <taxon>Eukaryota</taxon>
        <taxon>Fungi</taxon>
        <taxon>Dikarya</taxon>
        <taxon>Ascomycota</taxon>
        <taxon>Pezizomycotina</taxon>
        <taxon>Dothideomycetes</taxon>
        <taxon>Dothideomycetidae</taxon>
        <taxon>Mycosphaerellales</taxon>
        <taxon>Mycosphaerellaceae</taxon>
        <taxon>Lecanosticta</taxon>
    </lineage>
</organism>
<feature type="chain" id="PRO_5042598318" description="Peptidase A1 domain-containing protein" evidence="4">
    <location>
        <begin position="23"/>
        <end position="595"/>
    </location>
</feature>
<comment type="similarity">
    <text evidence="1">Belongs to the peptidase A1 family.</text>
</comment>